<organism evidence="1 2">
    <name type="scientific">Methylobacterium organophilum</name>
    <dbReference type="NCBI Taxonomy" id="410"/>
    <lineage>
        <taxon>Bacteria</taxon>
        <taxon>Pseudomonadati</taxon>
        <taxon>Pseudomonadota</taxon>
        <taxon>Alphaproteobacteria</taxon>
        <taxon>Hyphomicrobiales</taxon>
        <taxon>Methylobacteriaceae</taxon>
        <taxon>Methylobacterium</taxon>
    </lineage>
</organism>
<gene>
    <name evidence="1" type="ORF">LKMONMHP_3454</name>
</gene>
<reference evidence="1" key="1">
    <citation type="journal article" date="2021" name="Front. Microbiol.">
        <title>Comprehensive Comparative Genomics and Phenotyping of Methylobacterium Species.</title>
        <authorList>
            <person name="Alessa O."/>
            <person name="Ogura Y."/>
            <person name="Fujitani Y."/>
            <person name="Takami H."/>
            <person name="Hayashi T."/>
            <person name="Sahin N."/>
            <person name="Tani A."/>
        </authorList>
    </citation>
    <scope>NUCLEOTIDE SEQUENCE</scope>
    <source>
        <strain evidence="1">NBRC 15689</strain>
    </source>
</reference>
<proteinExistence type="predicted"/>
<reference evidence="1" key="2">
    <citation type="submission" date="2021-08" db="EMBL/GenBank/DDBJ databases">
        <authorList>
            <person name="Tani A."/>
            <person name="Ola A."/>
            <person name="Ogura Y."/>
            <person name="Katsura K."/>
            <person name="Hayashi T."/>
        </authorList>
    </citation>
    <scope>NUCLEOTIDE SEQUENCE</scope>
    <source>
        <strain evidence="1">NBRC 15689</strain>
    </source>
</reference>
<protein>
    <submittedName>
        <fullName evidence="1">Uncharacterized protein</fullName>
    </submittedName>
</protein>
<keyword evidence="2" id="KW-1185">Reference proteome</keyword>
<dbReference type="EMBL" id="BPQV01000010">
    <property type="protein sequence ID" value="GJE28582.1"/>
    <property type="molecule type" value="Genomic_DNA"/>
</dbReference>
<evidence type="ECO:0000313" key="1">
    <source>
        <dbReference type="EMBL" id="GJE28582.1"/>
    </source>
</evidence>
<comment type="caution">
    <text evidence="1">The sequence shown here is derived from an EMBL/GenBank/DDBJ whole genome shotgun (WGS) entry which is preliminary data.</text>
</comment>
<dbReference type="Proteomes" id="UP001055156">
    <property type="component" value="Unassembled WGS sequence"/>
</dbReference>
<name>A0ABQ4TEX7_METOR</name>
<accession>A0ABQ4TEX7</accession>
<sequence length="189" mass="20446">MSSLTDFTPVLDNASDRGLTAQIKQLAARQRALEATLADQQRALDAAVKAGFAAGRAAGVGSAGSAWRFDARMPNTVSDRLSLPERDETGRWVRWLVSASLLPITVRLLPDRQYDLTVVVPKFASEVAYQSLYVRANGQDLPWLTWEGATRTTIVSHGPEEALSLILAVADPGESDAPFAISLIDLKAR</sequence>
<dbReference type="RefSeq" id="WP_238312522.1">
    <property type="nucleotide sequence ID" value="NZ_BPQV01000010.1"/>
</dbReference>
<evidence type="ECO:0000313" key="2">
    <source>
        <dbReference type="Proteomes" id="UP001055156"/>
    </source>
</evidence>